<dbReference type="Pfam" id="PF06808">
    <property type="entry name" value="DctM"/>
    <property type="match status" value="1"/>
</dbReference>
<keyword evidence="2" id="KW-1003">Cell membrane</keyword>
<comment type="function">
    <text evidence="7">Part of the tripartite ATP-independent periplasmic (TRAP) transport system.</text>
</comment>
<dbReference type="PANTHER" id="PTHR33362">
    <property type="entry name" value="SIALIC ACID TRAP TRANSPORTER PERMEASE PROTEIN SIAT-RELATED"/>
    <property type="match status" value="1"/>
</dbReference>
<proteinExistence type="inferred from homology"/>
<dbReference type="EMBL" id="BMLT01000003">
    <property type="protein sequence ID" value="GGO79882.1"/>
    <property type="molecule type" value="Genomic_DNA"/>
</dbReference>
<dbReference type="AlphaFoldDB" id="A0A917ZCD0"/>
<evidence type="ECO:0000256" key="7">
    <source>
        <dbReference type="RuleBase" id="RU369079"/>
    </source>
</evidence>
<feature type="transmembrane region" description="Helical" evidence="7">
    <location>
        <begin position="245"/>
        <end position="264"/>
    </location>
</feature>
<comment type="similarity">
    <text evidence="7">Belongs to the TRAP transporter large permease family.</text>
</comment>
<feature type="transmembrane region" description="Helical" evidence="7">
    <location>
        <begin position="171"/>
        <end position="200"/>
    </location>
</feature>
<evidence type="ECO:0000313" key="9">
    <source>
        <dbReference type="EMBL" id="GGO79882.1"/>
    </source>
</evidence>
<reference evidence="9 10" key="1">
    <citation type="journal article" date="2014" name="Int. J. Syst. Evol. Microbiol.">
        <title>Complete genome sequence of Corynebacterium casei LMG S-19264T (=DSM 44701T), isolated from a smear-ripened cheese.</title>
        <authorList>
            <consortium name="US DOE Joint Genome Institute (JGI-PGF)"/>
            <person name="Walter F."/>
            <person name="Albersmeier A."/>
            <person name="Kalinowski J."/>
            <person name="Ruckert C."/>
        </authorList>
    </citation>
    <scope>NUCLEOTIDE SEQUENCE [LARGE SCALE GENOMIC DNA]</scope>
    <source>
        <strain evidence="9 10">CGMCC 1.7286</strain>
    </source>
</reference>
<feature type="domain" description="TRAP C4-dicarboxylate transport system permease DctM subunit" evidence="8">
    <location>
        <begin position="8"/>
        <end position="422"/>
    </location>
</feature>
<feature type="transmembrane region" description="Helical" evidence="7">
    <location>
        <begin position="398"/>
        <end position="419"/>
    </location>
</feature>
<organism evidence="9 10">
    <name type="scientific">Marinobacterium nitratireducens</name>
    <dbReference type="NCBI Taxonomy" id="518897"/>
    <lineage>
        <taxon>Bacteria</taxon>
        <taxon>Pseudomonadati</taxon>
        <taxon>Pseudomonadota</taxon>
        <taxon>Gammaproteobacteria</taxon>
        <taxon>Oceanospirillales</taxon>
        <taxon>Oceanospirillaceae</taxon>
        <taxon>Marinobacterium</taxon>
    </lineage>
</organism>
<evidence type="ECO:0000256" key="2">
    <source>
        <dbReference type="ARBA" id="ARBA00022475"/>
    </source>
</evidence>
<evidence type="ECO:0000259" key="8">
    <source>
        <dbReference type="Pfam" id="PF06808"/>
    </source>
</evidence>
<dbReference type="Proteomes" id="UP000599578">
    <property type="component" value="Unassembled WGS sequence"/>
</dbReference>
<comment type="subcellular location">
    <subcellularLocation>
        <location evidence="1 7">Cell inner membrane</location>
        <topology evidence="1 7">Multi-pass membrane protein</topology>
    </subcellularLocation>
</comment>
<dbReference type="NCBIfam" id="TIGR00786">
    <property type="entry name" value="dctM"/>
    <property type="match status" value="1"/>
</dbReference>
<dbReference type="GO" id="GO:0005886">
    <property type="term" value="C:plasma membrane"/>
    <property type="evidence" value="ECO:0007669"/>
    <property type="project" value="UniProtKB-SubCell"/>
</dbReference>
<evidence type="ECO:0000256" key="1">
    <source>
        <dbReference type="ARBA" id="ARBA00004429"/>
    </source>
</evidence>
<keyword evidence="5 7" id="KW-1133">Transmembrane helix</keyword>
<feature type="transmembrane region" description="Helical" evidence="7">
    <location>
        <begin position="96"/>
        <end position="121"/>
    </location>
</feature>
<feature type="transmembrane region" description="Helical" evidence="7">
    <location>
        <begin position="276"/>
        <end position="299"/>
    </location>
</feature>
<evidence type="ECO:0000256" key="6">
    <source>
        <dbReference type="ARBA" id="ARBA00023136"/>
    </source>
</evidence>
<comment type="subunit">
    <text evidence="7">The complex comprises the extracytoplasmic solute receptor protein and the two transmembrane proteins.</text>
</comment>
<feature type="transmembrane region" description="Helical" evidence="7">
    <location>
        <begin position="221"/>
        <end position="239"/>
    </location>
</feature>
<evidence type="ECO:0000256" key="5">
    <source>
        <dbReference type="ARBA" id="ARBA00022989"/>
    </source>
</evidence>
<feature type="transmembrane region" description="Helical" evidence="7">
    <location>
        <begin position="142"/>
        <end position="165"/>
    </location>
</feature>
<name>A0A917ZCD0_9GAMM</name>
<dbReference type="PANTHER" id="PTHR33362:SF5">
    <property type="entry name" value="C4-DICARBOXYLATE TRAP TRANSPORTER LARGE PERMEASE PROTEIN DCTM"/>
    <property type="match status" value="1"/>
</dbReference>
<accession>A0A917ZCD0</accession>
<dbReference type="RefSeq" id="WP_188859990.1">
    <property type="nucleotide sequence ID" value="NZ_BMLT01000003.1"/>
</dbReference>
<dbReference type="InterPro" id="IPR010656">
    <property type="entry name" value="DctM"/>
</dbReference>
<sequence length="428" mass="45630">MTIALVGFALLLLLAFTGIPLGVVSIVVGVLGFAYYRGWDAAMTMASQQFLETAGNQSLVVIPLFILMGIFIWRANISDDIYAAGYSWFGRRKGGVAMSTVAASGLFSAVCGSSLATAATMSKVAMPALRKYRYSDSISSGTIAAGGTLGIMIPPSVPMVIYAIVAQEDVGLLFISGIVPGILLILSFILAIYIVATVYPTLAPRGEKTGWVEKFKSLNKVSPIIGIFATILGGIYTGVFTPTEAATIGVILSLLYSVISGRIRSKRVIFDCLSEATIASASIFMIIIGSMIFASFINMTGLPYDILDFVESLELGPTAFVIAVCLVFTVLGMFFETIGILVLALPVFLPTLYAMDINLIWFGILTIIVIELGLITPPIGMNVFVVKSSIPDININKIFAGVIPFLIADLMVLVAVFYFPSIATLFTS</sequence>
<comment type="caution">
    <text evidence="9">The sequence shown here is derived from an EMBL/GenBank/DDBJ whole genome shotgun (WGS) entry which is preliminary data.</text>
</comment>
<dbReference type="InterPro" id="IPR004681">
    <property type="entry name" value="TRAP_DctM"/>
</dbReference>
<keyword evidence="7" id="KW-0813">Transport</keyword>
<keyword evidence="6 7" id="KW-0472">Membrane</keyword>
<feature type="transmembrane region" description="Helical" evidence="7">
    <location>
        <begin position="319"/>
        <end position="347"/>
    </location>
</feature>
<gene>
    <name evidence="9" type="ORF">GCM10011348_15310</name>
</gene>
<keyword evidence="3 7" id="KW-0997">Cell inner membrane</keyword>
<dbReference type="PIRSF" id="PIRSF006066">
    <property type="entry name" value="HI0050"/>
    <property type="match status" value="1"/>
</dbReference>
<evidence type="ECO:0000256" key="4">
    <source>
        <dbReference type="ARBA" id="ARBA00022692"/>
    </source>
</evidence>
<feature type="transmembrane region" description="Helical" evidence="7">
    <location>
        <begin position="57"/>
        <end position="76"/>
    </location>
</feature>
<evidence type="ECO:0000256" key="3">
    <source>
        <dbReference type="ARBA" id="ARBA00022519"/>
    </source>
</evidence>
<feature type="transmembrane region" description="Helical" evidence="7">
    <location>
        <begin position="359"/>
        <end position="386"/>
    </location>
</feature>
<protein>
    <recommendedName>
        <fullName evidence="7">TRAP transporter large permease protein</fullName>
    </recommendedName>
</protein>
<dbReference type="GO" id="GO:0022857">
    <property type="term" value="F:transmembrane transporter activity"/>
    <property type="evidence" value="ECO:0007669"/>
    <property type="project" value="UniProtKB-UniRule"/>
</dbReference>
<keyword evidence="10" id="KW-1185">Reference proteome</keyword>
<keyword evidence="4 7" id="KW-0812">Transmembrane</keyword>
<evidence type="ECO:0000313" key="10">
    <source>
        <dbReference type="Proteomes" id="UP000599578"/>
    </source>
</evidence>
<feature type="transmembrane region" description="Helical" evidence="7">
    <location>
        <begin position="6"/>
        <end position="36"/>
    </location>
</feature>